<dbReference type="InterPro" id="IPR014506">
    <property type="entry name" value="UCP020479_CheW"/>
</dbReference>
<dbReference type="RefSeq" id="WP_224162605.1">
    <property type="nucleotide sequence ID" value="NZ_JAIRBT010000008.1"/>
</dbReference>
<dbReference type="Pfam" id="PF01584">
    <property type="entry name" value="CheW"/>
    <property type="match status" value="1"/>
</dbReference>
<protein>
    <submittedName>
        <fullName evidence="2">Chemotaxis protein CheW</fullName>
    </submittedName>
</protein>
<dbReference type="PROSITE" id="PS50851">
    <property type="entry name" value="CHEW"/>
    <property type="match status" value="1"/>
</dbReference>
<feature type="domain" description="CheW-like" evidence="1">
    <location>
        <begin position="135"/>
        <end position="270"/>
    </location>
</feature>
<evidence type="ECO:0000313" key="2">
    <source>
        <dbReference type="EMBL" id="MBZ6066133.1"/>
    </source>
</evidence>
<dbReference type="SMART" id="SM00260">
    <property type="entry name" value="CheW"/>
    <property type="match status" value="1"/>
</dbReference>
<evidence type="ECO:0000313" key="3">
    <source>
        <dbReference type="Proteomes" id="UP000774958"/>
    </source>
</evidence>
<name>A0ABS7VB24_9GAMM</name>
<keyword evidence="3" id="KW-1185">Reference proteome</keyword>
<dbReference type="Gene3D" id="2.30.30.40">
    <property type="entry name" value="SH3 Domains"/>
    <property type="match status" value="1"/>
</dbReference>
<comment type="caution">
    <text evidence="2">The sequence shown here is derived from an EMBL/GenBank/DDBJ whole genome shotgun (WGS) entry which is preliminary data.</text>
</comment>
<reference evidence="2 3" key="1">
    <citation type="submission" date="2021-09" db="EMBL/GenBank/DDBJ databases">
        <title>Aeromonas schubertii isolated from Asian sea bass.</title>
        <authorList>
            <person name="Pinpimai K."/>
        </authorList>
    </citation>
    <scope>NUCLEOTIDE SEQUENCE [LARGE SCALE GENOMIC DNA]</scope>
    <source>
        <strain evidence="2 3">CHULA2021a</strain>
    </source>
</reference>
<dbReference type="SUPFAM" id="SSF50341">
    <property type="entry name" value="CheW-like"/>
    <property type="match status" value="1"/>
</dbReference>
<proteinExistence type="predicted"/>
<dbReference type="PIRSF" id="PIRSF020479">
    <property type="entry name" value="UCP020479_CheW"/>
    <property type="match status" value="1"/>
</dbReference>
<organism evidence="2 3">
    <name type="scientific">Aeromonas schubertii</name>
    <dbReference type="NCBI Taxonomy" id="652"/>
    <lineage>
        <taxon>Bacteria</taxon>
        <taxon>Pseudomonadati</taxon>
        <taxon>Pseudomonadota</taxon>
        <taxon>Gammaproteobacteria</taxon>
        <taxon>Aeromonadales</taxon>
        <taxon>Aeromonadaceae</taxon>
        <taxon>Aeromonas</taxon>
    </lineage>
</organism>
<accession>A0ABS7VB24</accession>
<dbReference type="Proteomes" id="UP000774958">
    <property type="component" value="Unassembled WGS sequence"/>
</dbReference>
<gene>
    <name evidence="2" type="ORF">LA374_07935</name>
</gene>
<dbReference type="InterPro" id="IPR002545">
    <property type="entry name" value="CheW-lke_dom"/>
</dbReference>
<dbReference type="InterPro" id="IPR036061">
    <property type="entry name" value="CheW-like_dom_sf"/>
</dbReference>
<evidence type="ECO:0000259" key="1">
    <source>
        <dbReference type="PROSITE" id="PS50851"/>
    </source>
</evidence>
<dbReference type="EMBL" id="JAIRBT010000008">
    <property type="protein sequence ID" value="MBZ6066133.1"/>
    <property type="molecule type" value="Genomic_DNA"/>
</dbReference>
<sequence length="277" mass="31298">MSQSTQIRAMDDYFHSLLLEEEEATAQGHEPLPEPRRLVAVETRVAPRPYLEEPERRERLAELLSQVGQVQEEMGAITHLEVESLAIEAEEVTPAPVEAPPVTHLVEETLVAEESALAQPEPDLAQWQNIEPGSEFQALFFDVSGVTFAVPLSELGGIHRISEVTSIFGQAPWFSGLMTMREEKLKVVDTALWVMPDDPHTEMAPYHYLITLGNSSWGLSCHHLKGTERLKYDQVKWRHQEGKRPWLAGMVKDKKCALLHVDELLRLLDRGVNIEGR</sequence>
<dbReference type="Gene3D" id="2.40.50.180">
    <property type="entry name" value="CheA-289, Domain 4"/>
    <property type="match status" value="1"/>
</dbReference>